<proteinExistence type="predicted"/>
<dbReference type="Gene3D" id="3.40.50.2300">
    <property type="match status" value="1"/>
</dbReference>
<evidence type="ECO:0000313" key="1">
    <source>
        <dbReference type="EMBL" id="WIM06219.1"/>
    </source>
</evidence>
<evidence type="ECO:0008006" key="2">
    <source>
        <dbReference type="Google" id="ProtNLM"/>
    </source>
</evidence>
<protein>
    <recommendedName>
        <fullName evidence="2">ABC transporter substrate-binding protein</fullName>
    </recommendedName>
</protein>
<dbReference type="PANTHER" id="PTHR35271">
    <property type="entry name" value="ABC TRANSPORTER, SUBSTRATE-BINDING LIPOPROTEIN-RELATED"/>
    <property type="match status" value="1"/>
</dbReference>
<name>A0AA49FLS2_9PROT</name>
<dbReference type="KEGG" id="npv:OHM77_02680"/>
<gene>
    <name evidence="1" type="ORF">OHM77_02680</name>
</gene>
<dbReference type="Pfam" id="PF04392">
    <property type="entry name" value="ABC_sub_bind"/>
    <property type="match status" value="1"/>
</dbReference>
<dbReference type="AlphaFoldDB" id="A0AA49FLS2"/>
<dbReference type="PANTHER" id="PTHR35271:SF1">
    <property type="entry name" value="ABC TRANSPORTER, SUBSTRATE-BINDING LIPOPROTEIN"/>
    <property type="match status" value="1"/>
</dbReference>
<organism evidence="1">
    <name type="scientific">Candidatus Nitricoxidivorans perseverans</name>
    <dbReference type="NCBI Taxonomy" id="2975601"/>
    <lineage>
        <taxon>Bacteria</taxon>
        <taxon>Pseudomonadati</taxon>
        <taxon>Pseudomonadota</taxon>
        <taxon>Betaproteobacteria</taxon>
        <taxon>Nitrosomonadales</taxon>
        <taxon>Sterolibacteriaceae</taxon>
        <taxon>Candidatus Nitricoxidivorans</taxon>
    </lineage>
</organism>
<sequence>MLKSGISIREAREAVKPGMLARAILIVSLAMTAIAAHAADPHVLILREDGPIARQTADFLLADLARQGGVGRSARQFDIAEQESASAAMRGLRAGDDAIVVAIGPRALRPASLVAAGRPIVATLVSLAALEDFGPGVERIRAIVLDQPVPRLLNLVQAALPAARRLGVLAGPSSMMPLRALVRHAQDRGLTVSADVMTASTEVVAALERLVPRMDLLLALPDPLVHNRNTVQPLLLTTYRAGIPVVTYSESYLQAGAAVALFSTPKQIALQTAEAIQQHPEKGMPPTIQTPRYFTVGVNTAVARSLGLSLPPVSELQERLSSLE</sequence>
<dbReference type="InterPro" id="IPR007487">
    <property type="entry name" value="ABC_transpt-TYRBP-like"/>
</dbReference>
<reference evidence="1" key="1">
    <citation type="journal article" date="2023" name="Nat. Microbiol.">
        <title>Enrichment and characterization of a nitric oxide-reducing microbial community in a continuous bioreactor.</title>
        <authorList>
            <person name="Garrido-Amador P."/>
            <person name="Stortenbeker N."/>
            <person name="Wessels H.J.C.T."/>
            <person name="Speth D.R."/>
            <person name="Garcia-Heredia I."/>
            <person name="Kartal B."/>
        </authorList>
    </citation>
    <scope>NUCLEOTIDE SEQUENCE</scope>
    <source>
        <strain evidence="1">MAG1</strain>
    </source>
</reference>
<dbReference type="Proteomes" id="UP001234916">
    <property type="component" value="Chromosome"/>
</dbReference>
<accession>A0AA49FLS2</accession>
<dbReference type="EMBL" id="CP107246">
    <property type="protein sequence ID" value="WIM06219.1"/>
    <property type="molecule type" value="Genomic_DNA"/>
</dbReference>